<dbReference type="GO" id="GO:0016747">
    <property type="term" value="F:acyltransferase activity, transferring groups other than amino-acyl groups"/>
    <property type="evidence" value="ECO:0007669"/>
    <property type="project" value="InterPro"/>
</dbReference>
<dbReference type="EMBL" id="RHPJ01000001">
    <property type="protein sequence ID" value="TGO05927.1"/>
    <property type="molecule type" value="Genomic_DNA"/>
</dbReference>
<dbReference type="InterPro" id="IPR025289">
    <property type="entry name" value="DUF4081"/>
</dbReference>
<dbReference type="InterPro" id="IPR016181">
    <property type="entry name" value="Acyl_CoA_acyltransferase"/>
</dbReference>
<dbReference type="Gene3D" id="3.40.630.30">
    <property type="match status" value="1"/>
</dbReference>
<dbReference type="SUPFAM" id="SSF55729">
    <property type="entry name" value="Acyl-CoA N-acyltransferases (Nat)"/>
    <property type="match status" value="1"/>
</dbReference>
<protein>
    <recommendedName>
        <fullName evidence="1">N-acetyltransferase domain-containing protein</fullName>
    </recommendedName>
</protein>
<dbReference type="Pfam" id="PF00583">
    <property type="entry name" value="Acetyltransf_1"/>
    <property type="match status" value="1"/>
</dbReference>
<gene>
    <name evidence="2" type="ORF">SERN_0119</name>
</gene>
<proteinExistence type="predicted"/>
<organism evidence="2 3">
    <name type="scientific">Serinibacter arcticus</name>
    <dbReference type="NCBI Taxonomy" id="1655435"/>
    <lineage>
        <taxon>Bacteria</taxon>
        <taxon>Bacillati</taxon>
        <taxon>Actinomycetota</taxon>
        <taxon>Actinomycetes</taxon>
        <taxon>Micrococcales</taxon>
        <taxon>Beutenbergiaceae</taxon>
        <taxon>Serinibacter</taxon>
    </lineage>
</organism>
<dbReference type="PROSITE" id="PS51186">
    <property type="entry name" value="GNAT"/>
    <property type="match status" value="1"/>
</dbReference>
<dbReference type="InterPro" id="IPR000182">
    <property type="entry name" value="GNAT_dom"/>
</dbReference>
<evidence type="ECO:0000259" key="1">
    <source>
        <dbReference type="PROSITE" id="PS51186"/>
    </source>
</evidence>
<sequence>MARALGPDDLGDALALCSLDPVGSVLAAVRLADSAARPSFGSGAWGAFEDGRLVALAWVGANVVPVSPTGRGLEALARAVVVHQRSFSSLVGDAPAVHTVWSHLSQAWPSPRQMRADQPSLAITGTPAVDADPSVRPAVMDELELVLPASVAMFTEEYGYSPLGSSGAYAARVRQLIDGGRSFVRIGQGPDGPRVEFKAEIGAFALGVAQVQGVWTHPDLRGHGLGAAGTAAVVEHAYALGARTVSLYVNDYNATARAVYRRVGFDQVGSYATVVL</sequence>
<dbReference type="CDD" id="cd04301">
    <property type="entry name" value="NAT_SF"/>
    <property type="match status" value="1"/>
</dbReference>
<keyword evidence="3" id="KW-1185">Reference proteome</keyword>
<name>A0A4Z1E8M4_9MICO</name>
<reference evidence="2 3" key="1">
    <citation type="submission" date="2018-11" db="EMBL/GenBank/DDBJ databases">
        <title>Complete genome sequencing of the Actinobacteria Serinibacter sp. K3-2.</title>
        <authorList>
            <person name="Rakitin A.L."/>
            <person name="Beletsky A.V."/>
            <person name="Mardanov A.V."/>
            <person name="Ravin N.V."/>
            <person name="Gromova A.S."/>
            <person name="Filippova S.N."/>
            <person name="Gal'Chenko V.F."/>
        </authorList>
    </citation>
    <scope>NUCLEOTIDE SEQUENCE [LARGE SCALE GENOMIC DNA]</scope>
    <source>
        <strain evidence="2 3">K3-2</strain>
    </source>
</reference>
<evidence type="ECO:0000313" key="3">
    <source>
        <dbReference type="Proteomes" id="UP000297318"/>
    </source>
</evidence>
<dbReference type="RefSeq" id="WP_233251372.1">
    <property type="nucleotide sequence ID" value="NZ_RHPJ01000001.1"/>
</dbReference>
<feature type="domain" description="N-acetyltransferase" evidence="1">
    <location>
        <begin position="126"/>
        <end position="276"/>
    </location>
</feature>
<accession>A0A4Z1E8M4</accession>
<evidence type="ECO:0000313" key="2">
    <source>
        <dbReference type="EMBL" id="TGO05927.1"/>
    </source>
</evidence>
<comment type="caution">
    <text evidence="2">The sequence shown here is derived from an EMBL/GenBank/DDBJ whole genome shotgun (WGS) entry which is preliminary data.</text>
</comment>
<dbReference type="Pfam" id="PF13312">
    <property type="entry name" value="DUF4081"/>
    <property type="match status" value="1"/>
</dbReference>
<dbReference type="Proteomes" id="UP000297318">
    <property type="component" value="Unassembled WGS sequence"/>
</dbReference>
<dbReference type="AlphaFoldDB" id="A0A4Z1E8M4"/>